<dbReference type="InterPro" id="IPR006179">
    <property type="entry name" value="5_nucleotidase/apyrase"/>
</dbReference>
<keyword evidence="1" id="KW-0547">Nucleotide-binding</keyword>
<evidence type="ECO:0000313" key="3">
    <source>
        <dbReference type="EMBL" id="MFC0210892.1"/>
    </source>
</evidence>
<dbReference type="Pfam" id="PF02872">
    <property type="entry name" value="5_nucleotid_C"/>
    <property type="match status" value="1"/>
</dbReference>
<feature type="domain" description="SLH" evidence="2">
    <location>
        <begin position="245"/>
        <end position="308"/>
    </location>
</feature>
<dbReference type="PROSITE" id="PS51272">
    <property type="entry name" value="SLH"/>
    <property type="match status" value="2"/>
</dbReference>
<dbReference type="InterPro" id="IPR008334">
    <property type="entry name" value="5'-Nucleotdase_C"/>
</dbReference>
<dbReference type="RefSeq" id="WP_377467449.1">
    <property type="nucleotide sequence ID" value="NZ_JBHLWN010000002.1"/>
</dbReference>
<proteinExistence type="inferred from homology"/>
<gene>
    <name evidence="3" type="ORF">ACFFK0_00255</name>
</gene>
<keyword evidence="1" id="KW-0378">Hydrolase</keyword>
<dbReference type="SUPFAM" id="SSF55816">
    <property type="entry name" value="5'-nucleotidase (syn. UDP-sugar hydrolase), C-terminal domain"/>
    <property type="match status" value="1"/>
</dbReference>
<dbReference type="InterPro" id="IPR036907">
    <property type="entry name" value="5'-Nucleotdase_C_sf"/>
</dbReference>
<accession>A0ABV6DE19</accession>
<evidence type="ECO:0000313" key="4">
    <source>
        <dbReference type="Proteomes" id="UP001589776"/>
    </source>
</evidence>
<evidence type="ECO:0000256" key="1">
    <source>
        <dbReference type="RuleBase" id="RU362119"/>
    </source>
</evidence>
<protein>
    <submittedName>
        <fullName evidence="3">5'-nucleotidase C-terminal domain-containing protein</fullName>
    </submittedName>
</protein>
<dbReference type="InterPro" id="IPR001119">
    <property type="entry name" value="SLH_dom"/>
</dbReference>
<organism evidence="3 4">
    <name type="scientific">Paenibacillus chartarius</name>
    <dbReference type="NCBI Taxonomy" id="747481"/>
    <lineage>
        <taxon>Bacteria</taxon>
        <taxon>Bacillati</taxon>
        <taxon>Bacillota</taxon>
        <taxon>Bacilli</taxon>
        <taxon>Bacillales</taxon>
        <taxon>Paenibacillaceae</taxon>
        <taxon>Paenibacillus</taxon>
    </lineage>
</organism>
<comment type="similarity">
    <text evidence="1">Belongs to the 5'-nucleotidase family.</text>
</comment>
<name>A0ABV6DE19_9BACL</name>
<dbReference type="Pfam" id="PF00395">
    <property type="entry name" value="SLH"/>
    <property type="match status" value="2"/>
</dbReference>
<dbReference type="Gene3D" id="3.90.780.10">
    <property type="entry name" value="5'-Nucleotidase, C-terminal domain"/>
    <property type="match status" value="1"/>
</dbReference>
<evidence type="ECO:0000259" key="2">
    <source>
        <dbReference type="PROSITE" id="PS51272"/>
    </source>
</evidence>
<dbReference type="Proteomes" id="UP001589776">
    <property type="component" value="Unassembled WGS sequence"/>
</dbReference>
<comment type="caution">
    <text evidence="3">The sequence shown here is derived from an EMBL/GenBank/DDBJ whole genome shotgun (WGS) entry which is preliminary data.</text>
</comment>
<sequence>MGSIAHVTLSKQANGQIAIAHEFLKADETVKEDASLAALAAEYQAKLEQELSKKIAAAESSLPYGDNHESRFRETAIGNLIADAYRDYYQTDIAFANGGGIRASINKGDFTLKDAKSILPFGNKIVVAEVTGDMLLAALENSVSAVDKLAGGFLQTSGLTYSYNPSLPAGQRITQAAVAGTPLVKERLYKLALSNYMYTGGDKYTMFKDAKTIVGANEALTDFELLIAYAEKQKMLSAKEEGRIAVNGFADVTNGHWAAREVYELVGKGVLTGMDEARFAPLLAVKRGEFIGYVGKVLGLEPSKIFASVGWSADRADEAVSREEMAAVLKWSYELKSGRPLPNSLPASFRDQDQIAVEAQPAVSGLVEIGVLSGREDNKFAPKEPASRAEIARVLWKLSEIEK</sequence>
<reference evidence="3 4" key="1">
    <citation type="submission" date="2024-09" db="EMBL/GenBank/DDBJ databases">
        <authorList>
            <person name="Sun Q."/>
            <person name="Mori K."/>
        </authorList>
    </citation>
    <scope>NUCLEOTIDE SEQUENCE [LARGE SCALE GENOMIC DNA]</scope>
    <source>
        <strain evidence="3 4">CCM 7759</strain>
    </source>
</reference>
<dbReference type="EMBL" id="JBHLWN010000002">
    <property type="protein sequence ID" value="MFC0210892.1"/>
    <property type="molecule type" value="Genomic_DNA"/>
</dbReference>
<dbReference type="PANTHER" id="PTHR11575">
    <property type="entry name" value="5'-NUCLEOTIDASE-RELATED"/>
    <property type="match status" value="1"/>
</dbReference>
<dbReference type="PANTHER" id="PTHR11575:SF24">
    <property type="entry name" value="5'-NUCLEOTIDASE"/>
    <property type="match status" value="1"/>
</dbReference>
<feature type="domain" description="SLH" evidence="2">
    <location>
        <begin position="346"/>
        <end position="403"/>
    </location>
</feature>
<dbReference type="PRINTS" id="PR01607">
    <property type="entry name" value="APYRASEFAMLY"/>
</dbReference>
<keyword evidence="4" id="KW-1185">Reference proteome</keyword>